<comment type="caution">
    <text evidence="1">The sequence shown here is derived from an EMBL/GenBank/DDBJ whole genome shotgun (WGS) entry which is preliminary data.</text>
</comment>
<gene>
    <name evidence="1" type="ORF">CVS30_07595</name>
</gene>
<name>A0A2V5IRI4_9MICC</name>
<sequence length="98" mass="10724">MQLRVGEFTVEFMFQEVLDLLNGRVHVVDPMGRSHDVFLCDASGVEAAATASETGAWMAKFPSDALVIMRVPVTEPPVIILPADAVASLSEWVRKQPK</sequence>
<protein>
    <submittedName>
        <fullName evidence="1">Uncharacterized protein</fullName>
    </submittedName>
</protein>
<proteinExistence type="predicted"/>
<dbReference type="EMBL" id="QJVC01000004">
    <property type="protein sequence ID" value="PYI39158.1"/>
    <property type="molecule type" value="Genomic_DNA"/>
</dbReference>
<dbReference type="AlphaFoldDB" id="A0A2V5IRI4"/>
<accession>A0A2V5IRI4</accession>
<evidence type="ECO:0000313" key="1">
    <source>
        <dbReference type="EMBL" id="PYI39158.1"/>
    </source>
</evidence>
<keyword evidence="2" id="KW-1185">Reference proteome</keyword>
<organism evidence="1 2">
    <name type="scientific">Arthrobacter psychrolactophilus</name>
    <dbReference type="NCBI Taxonomy" id="92442"/>
    <lineage>
        <taxon>Bacteria</taxon>
        <taxon>Bacillati</taxon>
        <taxon>Actinomycetota</taxon>
        <taxon>Actinomycetes</taxon>
        <taxon>Micrococcales</taxon>
        <taxon>Micrococcaceae</taxon>
        <taxon>Arthrobacter</taxon>
    </lineage>
</organism>
<reference evidence="1 2" key="1">
    <citation type="submission" date="2018-05" db="EMBL/GenBank/DDBJ databases">
        <title>Genetic diversity of glacier-inhabiting Cryobacterium bacteria in China and description of Cryobacterium mengkeensis sp. nov. and Arthrobacter glacialis sp. nov.</title>
        <authorList>
            <person name="Liu Q."/>
            <person name="Xin Y.-H."/>
        </authorList>
    </citation>
    <scope>NUCLEOTIDE SEQUENCE [LARGE SCALE GENOMIC DNA]</scope>
    <source>
        <strain evidence="1 2">B7</strain>
    </source>
</reference>
<evidence type="ECO:0000313" key="2">
    <source>
        <dbReference type="Proteomes" id="UP000247980"/>
    </source>
</evidence>
<dbReference type="Proteomes" id="UP000247980">
    <property type="component" value="Unassembled WGS sequence"/>
</dbReference>